<dbReference type="CDD" id="cd02883">
    <property type="entry name" value="NUDIX_Hydrolase"/>
    <property type="match status" value="1"/>
</dbReference>
<feature type="domain" description="Nudix hydrolase" evidence="3">
    <location>
        <begin position="23"/>
        <end position="175"/>
    </location>
</feature>
<dbReference type="PROSITE" id="PS51462">
    <property type="entry name" value="NUDIX"/>
    <property type="match status" value="1"/>
</dbReference>
<dbReference type="Pfam" id="PF00293">
    <property type="entry name" value="NUDIX"/>
    <property type="match status" value="1"/>
</dbReference>
<dbReference type="InterPro" id="IPR000086">
    <property type="entry name" value="NUDIX_hydrolase_dom"/>
</dbReference>
<accession>A0A1Y2M4D4</accession>
<dbReference type="InParanoid" id="A0A1Y2M4D4"/>
<dbReference type="AlphaFoldDB" id="A0A1Y2M4D4"/>
<gene>
    <name evidence="4" type="ORF">B5807_04394</name>
</gene>
<sequence length="243" mass="27167">MPRPISPPRSSFPPVIAQFAGEDLVVGGGVAIFHLASQRVVICSARDRRGEQYYFLPKGRRDAGEDSRAGAEREGYEESGYRNRVLPLPTAHRQPQAHPRVHSPPLTAEPVWMQMMPLGYGAKQYVLYWYVAETLPPELEADLQTEVGGAYMPPPPYPHHLTLRERVAMEPRGYEPLHHEGTGVDEEEAAYQSYLVSVEEAVKKLGRHGVMADVVVRGWKGIQDRFAMEEAHEGATQSPEAMQ</sequence>
<keyword evidence="5" id="KW-1185">Reference proteome</keyword>
<name>A0A1Y2M4D4_EPING</name>
<protein>
    <recommendedName>
        <fullName evidence="3">Nudix hydrolase domain-containing protein</fullName>
    </recommendedName>
</protein>
<dbReference type="PROSITE" id="PS00893">
    <property type="entry name" value="NUDIX_BOX"/>
    <property type="match status" value="1"/>
</dbReference>
<dbReference type="SUPFAM" id="SSF55811">
    <property type="entry name" value="Nudix"/>
    <property type="match status" value="1"/>
</dbReference>
<dbReference type="EMBL" id="KZ107841">
    <property type="protein sequence ID" value="OSS50995.1"/>
    <property type="molecule type" value="Genomic_DNA"/>
</dbReference>
<evidence type="ECO:0000313" key="5">
    <source>
        <dbReference type="Proteomes" id="UP000193240"/>
    </source>
</evidence>
<dbReference type="GO" id="GO:0016787">
    <property type="term" value="F:hydrolase activity"/>
    <property type="evidence" value="ECO:0007669"/>
    <property type="project" value="UniProtKB-KW"/>
</dbReference>
<reference evidence="4 5" key="1">
    <citation type="journal article" date="2017" name="Genome Announc.">
        <title>Genome sequence of the saprophytic ascomycete Epicoccum nigrum ICMP 19927 strain isolated from New Zealand.</title>
        <authorList>
            <person name="Fokin M."/>
            <person name="Fleetwood D."/>
            <person name="Weir B.S."/>
            <person name="Villas-Boas S.G."/>
        </authorList>
    </citation>
    <scope>NUCLEOTIDE SEQUENCE [LARGE SCALE GENOMIC DNA]</scope>
    <source>
        <strain evidence="4 5">ICMP 19927</strain>
    </source>
</reference>
<evidence type="ECO:0000313" key="4">
    <source>
        <dbReference type="EMBL" id="OSS50995.1"/>
    </source>
</evidence>
<dbReference type="Gene3D" id="3.90.79.10">
    <property type="entry name" value="Nucleoside Triphosphate Pyrophosphohydrolase"/>
    <property type="match status" value="1"/>
</dbReference>
<keyword evidence="1" id="KW-0378">Hydrolase</keyword>
<dbReference type="OMA" id="YEPRHHE"/>
<dbReference type="Proteomes" id="UP000193240">
    <property type="component" value="Unassembled WGS sequence"/>
</dbReference>
<dbReference type="InterPro" id="IPR020084">
    <property type="entry name" value="NUDIX_hydrolase_CS"/>
</dbReference>
<evidence type="ECO:0000256" key="2">
    <source>
        <dbReference type="SAM" id="MobiDB-lite"/>
    </source>
</evidence>
<evidence type="ECO:0000259" key="3">
    <source>
        <dbReference type="PROSITE" id="PS51462"/>
    </source>
</evidence>
<feature type="region of interest" description="Disordered" evidence="2">
    <location>
        <begin position="60"/>
        <end position="80"/>
    </location>
</feature>
<dbReference type="InterPro" id="IPR015797">
    <property type="entry name" value="NUDIX_hydrolase-like_dom_sf"/>
</dbReference>
<organism evidence="4 5">
    <name type="scientific">Epicoccum nigrum</name>
    <name type="common">Soil fungus</name>
    <name type="synonym">Epicoccum purpurascens</name>
    <dbReference type="NCBI Taxonomy" id="105696"/>
    <lineage>
        <taxon>Eukaryota</taxon>
        <taxon>Fungi</taxon>
        <taxon>Dikarya</taxon>
        <taxon>Ascomycota</taxon>
        <taxon>Pezizomycotina</taxon>
        <taxon>Dothideomycetes</taxon>
        <taxon>Pleosporomycetidae</taxon>
        <taxon>Pleosporales</taxon>
        <taxon>Pleosporineae</taxon>
        <taxon>Didymellaceae</taxon>
        <taxon>Epicoccum</taxon>
    </lineage>
</organism>
<proteinExistence type="predicted"/>
<evidence type="ECO:0000256" key="1">
    <source>
        <dbReference type="ARBA" id="ARBA00022801"/>
    </source>
</evidence>